<organism evidence="3 4">
    <name type="scientific">Rhodocytophaga aerolata</name>
    <dbReference type="NCBI Taxonomy" id="455078"/>
    <lineage>
        <taxon>Bacteria</taxon>
        <taxon>Pseudomonadati</taxon>
        <taxon>Bacteroidota</taxon>
        <taxon>Cytophagia</taxon>
        <taxon>Cytophagales</taxon>
        <taxon>Rhodocytophagaceae</taxon>
        <taxon>Rhodocytophaga</taxon>
    </lineage>
</organism>
<reference evidence="3" key="1">
    <citation type="submission" date="2023-07" db="EMBL/GenBank/DDBJ databases">
        <title>The genome sequence of Rhodocytophaga aerolata KACC 12507.</title>
        <authorList>
            <person name="Zhang X."/>
        </authorList>
    </citation>
    <scope>NUCLEOTIDE SEQUENCE</scope>
    <source>
        <strain evidence="3">KACC 12507</strain>
    </source>
</reference>
<comment type="caution">
    <text evidence="3">The sequence shown here is derived from an EMBL/GenBank/DDBJ whole genome shotgun (WGS) entry which is preliminary data.</text>
</comment>
<feature type="signal peptide" evidence="1">
    <location>
        <begin position="1"/>
        <end position="24"/>
    </location>
</feature>
<gene>
    <name evidence="3" type="ORF">Q0590_31020</name>
</gene>
<accession>A0ABT8RGB6</accession>
<feature type="domain" description="Tail specific protease" evidence="2">
    <location>
        <begin position="255"/>
        <end position="433"/>
    </location>
</feature>
<keyword evidence="1" id="KW-0732">Signal</keyword>
<sequence length="476" mass="53628">MISKLIFICLTIITTSIFHSNTFAQSCTCLEELEFLMEKTKQNYIGYQQKVSNNISYRPFADSLQKEAKKIYTSNCLPVLQAYTDFFEDPHMMVYFAPEPAEPQRIRAMFASAEKINLSEADIIKYLNTSKRDKIEGIWTDDSQTYKIAIFKSKTMTRDFAGIVLQADSIFWMPGQVKIEIKKNSTTYTANYYFRDHSSTELPLTVNTHSIALPDGLGLWNKLYPKVKTPDVKDTQIMNNPGFSCRALNNESVLLTLADFAPENKSTIDSLIETNRDIILRSKNLIIDIRDNWGGAVPSFEKLIPFLYTGPIVIEGNSILATNDNIAAFKNMLLFPNVVENIRLTNELEQTIKMLEEKKGQVVTLPADTVRQNSLCPNPAKVAIITNENTASAAELFVLQARQSKKVTIFGDKTAGAADYLDMTEMPMPCGSFVFAYPLSRNDRILVKPAPAARISPDIKIPGQTKDWIAFVLKKL</sequence>
<dbReference type="InterPro" id="IPR029045">
    <property type="entry name" value="ClpP/crotonase-like_dom_sf"/>
</dbReference>
<evidence type="ECO:0000256" key="1">
    <source>
        <dbReference type="SAM" id="SignalP"/>
    </source>
</evidence>
<evidence type="ECO:0000259" key="2">
    <source>
        <dbReference type="Pfam" id="PF03572"/>
    </source>
</evidence>
<dbReference type="Gene3D" id="3.90.226.10">
    <property type="entry name" value="2-enoyl-CoA Hydratase, Chain A, domain 1"/>
    <property type="match status" value="1"/>
</dbReference>
<dbReference type="EMBL" id="JAUKPO010000035">
    <property type="protein sequence ID" value="MDO1450746.1"/>
    <property type="molecule type" value="Genomic_DNA"/>
</dbReference>
<feature type="chain" id="PRO_5045329924" evidence="1">
    <location>
        <begin position="25"/>
        <end position="476"/>
    </location>
</feature>
<keyword evidence="4" id="KW-1185">Reference proteome</keyword>
<dbReference type="Proteomes" id="UP001168528">
    <property type="component" value="Unassembled WGS sequence"/>
</dbReference>
<proteinExistence type="predicted"/>
<protein>
    <submittedName>
        <fullName evidence="3">S41 family peptidase</fullName>
    </submittedName>
</protein>
<dbReference type="Pfam" id="PF03572">
    <property type="entry name" value="Peptidase_S41"/>
    <property type="match status" value="1"/>
</dbReference>
<dbReference type="SUPFAM" id="SSF52096">
    <property type="entry name" value="ClpP/crotonase"/>
    <property type="match status" value="1"/>
</dbReference>
<dbReference type="RefSeq" id="WP_302041544.1">
    <property type="nucleotide sequence ID" value="NZ_JAUKPO010000035.1"/>
</dbReference>
<name>A0ABT8RGB6_9BACT</name>
<dbReference type="InterPro" id="IPR005151">
    <property type="entry name" value="Tail-specific_protease"/>
</dbReference>
<evidence type="ECO:0000313" key="4">
    <source>
        <dbReference type="Proteomes" id="UP001168528"/>
    </source>
</evidence>
<evidence type="ECO:0000313" key="3">
    <source>
        <dbReference type="EMBL" id="MDO1450746.1"/>
    </source>
</evidence>
<dbReference type="PROSITE" id="PS51257">
    <property type="entry name" value="PROKAR_LIPOPROTEIN"/>
    <property type="match status" value="1"/>
</dbReference>